<protein>
    <submittedName>
        <fullName evidence="2">Phosphoheptose isomerase</fullName>
    </submittedName>
</protein>
<dbReference type="SUPFAM" id="SSF53697">
    <property type="entry name" value="SIS domain"/>
    <property type="match status" value="1"/>
</dbReference>
<organism evidence="2 3">
    <name type="scientific">Dictyobacter halimunensis</name>
    <dbReference type="NCBI Taxonomy" id="3026934"/>
    <lineage>
        <taxon>Bacteria</taxon>
        <taxon>Bacillati</taxon>
        <taxon>Chloroflexota</taxon>
        <taxon>Ktedonobacteria</taxon>
        <taxon>Ktedonobacterales</taxon>
        <taxon>Dictyobacteraceae</taxon>
        <taxon>Dictyobacter</taxon>
    </lineage>
</organism>
<dbReference type="EMBL" id="BSRI01000002">
    <property type="protein sequence ID" value="GLV56134.1"/>
    <property type="molecule type" value="Genomic_DNA"/>
</dbReference>
<evidence type="ECO:0000313" key="2">
    <source>
        <dbReference type="EMBL" id="GLV56134.1"/>
    </source>
</evidence>
<dbReference type="InterPro" id="IPR035461">
    <property type="entry name" value="GmhA/DiaA"/>
</dbReference>
<dbReference type="Proteomes" id="UP001344906">
    <property type="component" value="Unassembled WGS sequence"/>
</dbReference>
<feature type="domain" description="SIS" evidence="1">
    <location>
        <begin position="28"/>
        <end position="188"/>
    </location>
</feature>
<keyword evidence="3" id="KW-1185">Reference proteome</keyword>
<dbReference type="GO" id="GO:0016853">
    <property type="term" value="F:isomerase activity"/>
    <property type="evidence" value="ECO:0007669"/>
    <property type="project" value="UniProtKB-KW"/>
</dbReference>
<evidence type="ECO:0000259" key="1">
    <source>
        <dbReference type="PROSITE" id="PS51464"/>
    </source>
</evidence>
<dbReference type="InterPro" id="IPR050099">
    <property type="entry name" value="SIS_GmhA/DiaA_subfam"/>
</dbReference>
<proteinExistence type="predicted"/>
<dbReference type="Pfam" id="PF13580">
    <property type="entry name" value="SIS_2"/>
    <property type="match status" value="1"/>
</dbReference>
<reference evidence="2 3" key="1">
    <citation type="submission" date="2023-02" db="EMBL/GenBank/DDBJ databases">
        <title>Dictyobacter halimunensis sp. nov., a new member of the class Ktedonobacteria from forest soil in a geothermal area.</title>
        <authorList>
            <person name="Rachmania M.K."/>
            <person name="Ningsih F."/>
            <person name="Sakai Y."/>
            <person name="Yabe S."/>
            <person name="Yokota A."/>
            <person name="Sjamsuridzal W."/>
        </authorList>
    </citation>
    <scope>NUCLEOTIDE SEQUENCE [LARGE SCALE GENOMIC DNA]</scope>
    <source>
        <strain evidence="2 3">S3.2.2.5</strain>
    </source>
</reference>
<dbReference type="RefSeq" id="WP_338251165.1">
    <property type="nucleotide sequence ID" value="NZ_BSRI01000002.1"/>
</dbReference>
<gene>
    <name evidence="2" type="ORF">KDH_29770</name>
</gene>
<dbReference type="PANTHER" id="PTHR30390:SF8">
    <property type="entry name" value="SUGAR ISOMERASE (SIS)"/>
    <property type="match status" value="1"/>
</dbReference>
<evidence type="ECO:0000313" key="3">
    <source>
        <dbReference type="Proteomes" id="UP001344906"/>
    </source>
</evidence>
<comment type="caution">
    <text evidence="2">The sequence shown here is derived from an EMBL/GenBank/DDBJ whole genome shotgun (WGS) entry which is preliminary data.</text>
</comment>
<dbReference type="InterPro" id="IPR046348">
    <property type="entry name" value="SIS_dom_sf"/>
</dbReference>
<keyword evidence="2" id="KW-0413">Isomerase</keyword>
<dbReference type="InterPro" id="IPR001347">
    <property type="entry name" value="SIS_dom"/>
</dbReference>
<accession>A0ABQ6FUC3</accession>
<sequence>MMYADIQRYWQELTDACETIQLHKLNQVAEALFSCYQRDSTIFLMGNGGSAATASHFACDLTKGTRREGMPAIRALALNENVALMTAWANDTHYTRIFAEQIAALIREDDAIIVISTSGQSPNILQAACKAQQQGAMVIALTGCPGGDLVKLADVSIQVAGHSIEQVEDLHLIVAHSLCVALRKRLDESATMAPVSSLGKRSSSGTL</sequence>
<dbReference type="CDD" id="cd05006">
    <property type="entry name" value="SIS_GmhA"/>
    <property type="match status" value="1"/>
</dbReference>
<dbReference type="Gene3D" id="3.40.50.10490">
    <property type="entry name" value="Glucose-6-phosphate isomerase like protein, domain 1"/>
    <property type="match status" value="1"/>
</dbReference>
<dbReference type="PANTHER" id="PTHR30390">
    <property type="entry name" value="SEDOHEPTULOSE 7-PHOSPHATE ISOMERASE / DNAA INITIATOR-ASSOCIATING FACTOR FOR REPLICATION INITIATION"/>
    <property type="match status" value="1"/>
</dbReference>
<dbReference type="PROSITE" id="PS51464">
    <property type="entry name" value="SIS"/>
    <property type="match status" value="1"/>
</dbReference>
<name>A0ABQ6FUC3_9CHLR</name>